<dbReference type="AlphaFoldDB" id="A0A6A5UH83"/>
<name>A0A6A5UH83_9PLEO</name>
<organism evidence="1 2">
    <name type="scientific">Bimuria novae-zelandiae CBS 107.79</name>
    <dbReference type="NCBI Taxonomy" id="1447943"/>
    <lineage>
        <taxon>Eukaryota</taxon>
        <taxon>Fungi</taxon>
        <taxon>Dikarya</taxon>
        <taxon>Ascomycota</taxon>
        <taxon>Pezizomycotina</taxon>
        <taxon>Dothideomycetes</taxon>
        <taxon>Pleosporomycetidae</taxon>
        <taxon>Pleosporales</taxon>
        <taxon>Massarineae</taxon>
        <taxon>Didymosphaeriaceae</taxon>
        <taxon>Bimuria</taxon>
    </lineage>
</organism>
<protein>
    <submittedName>
        <fullName evidence="1">Uncharacterized protein</fullName>
    </submittedName>
</protein>
<dbReference type="Proteomes" id="UP000800036">
    <property type="component" value="Unassembled WGS sequence"/>
</dbReference>
<reference evidence="1" key="1">
    <citation type="journal article" date="2020" name="Stud. Mycol.">
        <title>101 Dothideomycetes genomes: a test case for predicting lifestyles and emergence of pathogens.</title>
        <authorList>
            <person name="Haridas S."/>
            <person name="Albert R."/>
            <person name="Binder M."/>
            <person name="Bloem J."/>
            <person name="Labutti K."/>
            <person name="Salamov A."/>
            <person name="Andreopoulos B."/>
            <person name="Baker S."/>
            <person name="Barry K."/>
            <person name="Bills G."/>
            <person name="Bluhm B."/>
            <person name="Cannon C."/>
            <person name="Castanera R."/>
            <person name="Culley D."/>
            <person name="Daum C."/>
            <person name="Ezra D."/>
            <person name="Gonzalez J."/>
            <person name="Henrissat B."/>
            <person name="Kuo A."/>
            <person name="Liang C."/>
            <person name="Lipzen A."/>
            <person name="Lutzoni F."/>
            <person name="Magnuson J."/>
            <person name="Mondo S."/>
            <person name="Nolan M."/>
            <person name="Ohm R."/>
            <person name="Pangilinan J."/>
            <person name="Park H.-J."/>
            <person name="Ramirez L."/>
            <person name="Alfaro M."/>
            <person name="Sun H."/>
            <person name="Tritt A."/>
            <person name="Yoshinaga Y."/>
            <person name="Zwiers L.-H."/>
            <person name="Turgeon B."/>
            <person name="Goodwin S."/>
            <person name="Spatafora J."/>
            <person name="Crous P."/>
            <person name="Grigoriev I."/>
        </authorList>
    </citation>
    <scope>NUCLEOTIDE SEQUENCE</scope>
    <source>
        <strain evidence="1">CBS 107.79</strain>
    </source>
</reference>
<sequence>MGQFQGKPRELTAREKDLEDFLREQTEDFARIWLVISDQWYRPKIVRPLHPATFSKHWLFGKKKNVEFYEVGYTDTTQAYPLKLERALRTWNTCLSSVYVVYERVEQRLMSLPQVQKVEWIGVVPNPRLMLIWKGTGRNEEIMREHDCLLITTFNDSQYVLDVSSWQFGYDDFFFSWANYKSNFIAPGQDIKVRVPADEYACVHVQYADELRSLTFLQHYREWVMQASDTTLKEVGKGVSLL</sequence>
<evidence type="ECO:0000313" key="1">
    <source>
        <dbReference type="EMBL" id="KAF1964291.1"/>
    </source>
</evidence>
<gene>
    <name evidence="1" type="ORF">BU23DRAFT_575816</name>
</gene>
<keyword evidence="2" id="KW-1185">Reference proteome</keyword>
<evidence type="ECO:0000313" key="2">
    <source>
        <dbReference type="Proteomes" id="UP000800036"/>
    </source>
</evidence>
<accession>A0A6A5UH83</accession>
<dbReference type="OrthoDB" id="3800962at2759"/>
<dbReference type="EMBL" id="ML976795">
    <property type="protein sequence ID" value="KAF1964291.1"/>
    <property type="molecule type" value="Genomic_DNA"/>
</dbReference>
<proteinExistence type="predicted"/>